<organism evidence="2 3">
    <name type="scientific">Symbiodinium natans</name>
    <dbReference type="NCBI Taxonomy" id="878477"/>
    <lineage>
        <taxon>Eukaryota</taxon>
        <taxon>Sar</taxon>
        <taxon>Alveolata</taxon>
        <taxon>Dinophyceae</taxon>
        <taxon>Suessiales</taxon>
        <taxon>Symbiodiniaceae</taxon>
        <taxon>Symbiodinium</taxon>
    </lineage>
</organism>
<gene>
    <name evidence="2" type="ORF">SNAT2548_LOCUS25922</name>
</gene>
<evidence type="ECO:0000313" key="2">
    <source>
        <dbReference type="EMBL" id="CAE7464416.1"/>
    </source>
</evidence>
<dbReference type="Gene3D" id="3.40.50.150">
    <property type="entry name" value="Vaccinia Virus protein VP39"/>
    <property type="match status" value="1"/>
</dbReference>
<dbReference type="InterPro" id="IPR029063">
    <property type="entry name" value="SAM-dependent_MTases_sf"/>
</dbReference>
<sequence length="1342" mass="147521">MDEEESTNTLEQLAHALEEDSLSTSFSGVRAPETALAVLRYRLGALLGRQITCGHANMSHMIEWQVESQAECLVAAKHEGGCVFGDIADFFRAELKQSVIPELLQKPAMALDVLMPLLQSNRLVQTSARCLAHGRVCCLKTCNRHIAGTSCRPFSRRGVALGTHDPEVIYLMAWLALRMTLQEPDITQENVVGFPPHVIEQAVSSLYYIEVCDLDAVQFGCACARKRQFIRLRHKQKIVALISPLSRFAVRFHRAVNFHWSMRLVGAALLEKTLSFYQVDERDIPWYSDDGSRTVVRSELSRPIQQATVSEAIFRYRTADHAYPLSAGGFNHRAEAFYRCHQEDGNHPLVQDALTRGLRKVKILDHRTPDCVYKKVISLLNMFHHGAGENHLDVLTEALDLENAWKAECRVTQLNTYNPRYSESYESFVMAKSASPEYNHHFKSKNSYYTALALAHHLQNYGIYDKVVAWSHAFVDFLDPLYDPQTCIITMHALSSLIVTSQKKYSSKPKIGVMIFEAVKACVPVSAQARAAGRTLTFAFQKGGAETSKLMNLLNLPMESSVVVRKMKSGQESGTARGGPSGGKGHGQGGEGAGRINPGLAVKAALSEIDSLDIELKPSEMKKMGRPSPANVDAGQTGEAGAATAGDPCANDEPDQKKRKTGSGKKAARGLTIKAYDDAERALFSTCISSCAAGAPETRPLTALDDIVGALRYAFQILKNRKLIDDEDSDGVLDTFGFCMSLWLEFVFQGKVSVSGREHRSYSLLRVDLQQTLLDANETLSAPGFITTHDSDSHRSAVNALELAKLLCESLTSQPVSEIIWAEDDDPDERAIRSLCEHMTCNREHSVTPWIAFISQTLELPIMMHPPLQEVMQALVSENSDRKFVLVDVVSVLYAAICKSLTPAMFGFAFDTATAYGERQHFVEGTDKVFKTTDTLQKVCSLRVRYLLTCLKEVFCLDCVGLDVSDHIKRLIDNLCAVPMVSDTFGALVSFDSVQFATHWVHEWSTLIEKSESDSVTEFSRRVRATLCAPASGGNNPTTQTSHAVTPTALPTARLFAACGDAGDGRTNTTKDQPDGADAHDANKAPASGSGGSGSMLSLAKANSFQAASEVLQAAGALAGSDDAKQLHVDSVDTIFLKVLTRQLEILQWQMYETLSRGEDGIDISLESKKSDGFFRMKVPVQENIRLPHAGTLSTSKVKGSLFFCRMFGVDFYINPKDSKELANVSGSGCDVLVAAWHAKVASKPGEAYLKQELVKLPFVCWRRGYDAEQNQMSTRCAAELVFMIAKDDKDKNALLDQAKQNNWPHCHLAKCIVGAIIYSRCNVVVVSRMPQSCASPTVVAT</sequence>
<dbReference type="EMBL" id="CAJNDS010002412">
    <property type="protein sequence ID" value="CAE7464416.1"/>
    <property type="molecule type" value="Genomic_DNA"/>
</dbReference>
<dbReference type="Proteomes" id="UP000604046">
    <property type="component" value="Unassembled WGS sequence"/>
</dbReference>
<feature type="compositionally biased region" description="Gly residues" evidence="1">
    <location>
        <begin position="576"/>
        <end position="593"/>
    </location>
</feature>
<protein>
    <submittedName>
        <fullName evidence="2">Uncharacterized protein</fullName>
    </submittedName>
</protein>
<name>A0A812S7D6_9DINO</name>
<feature type="region of interest" description="Disordered" evidence="1">
    <location>
        <begin position="619"/>
        <end position="664"/>
    </location>
</feature>
<proteinExistence type="predicted"/>
<keyword evidence="3" id="KW-1185">Reference proteome</keyword>
<dbReference type="SUPFAM" id="SSF53335">
    <property type="entry name" value="S-adenosyl-L-methionine-dependent methyltransferases"/>
    <property type="match status" value="1"/>
</dbReference>
<dbReference type="OrthoDB" id="437394at2759"/>
<reference evidence="2" key="1">
    <citation type="submission" date="2021-02" db="EMBL/GenBank/DDBJ databases">
        <authorList>
            <person name="Dougan E. K."/>
            <person name="Rhodes N."/>
            <person name="Thang M."/>
            <person name="Chan C."/>
        </authorList>
    </citation>
    <scope>NUCLEOTIDE SEQUENCE</scope>
</reference>
<evidence type="ECO:0000256" key="1">
    <source>
        <dbReference type="SAM" id="MobiDB-lite"/>
    </source>
</evidence>
<feature type="region of interest" description="Disordered" evidence="1">
    <location>
        <begin position="566"/>
        <end position="596"/>
    </location>
</feature>
<feature type="compositionally biased region" description="Basic and acidic residues" evidence="1">
    <location>
        <begin position="1072"/>
        <end position="1083"/>
    </location>
</feature>
<comment type="caution">
    <text evidence="2">The sequence shown here is derived from an EMBL/GenBank/DDBJ whole genome shotgun (WGS) entry which is preliminary data.</text>
</comment>
<accession>A0A812S7D6</accession>
<evidence type="ECO:0000313" key="3">
    <source>
        <dbReference type="Proteomes" id="UP000604046"/>
    </source>
</evidence>
<feature type="region of interest" description="Disordered" evidence="1">
    <location>
        <begin position="1061"/>
        <end position="1095"/>
    </location>
</feature>
<feature type="compositionally biased region" description="Low complexity" evidence="1">
    <location>
        <begin position="634"/>
        <end position="646"/>
    </location>
</feature>